<dbReference type="AlphaFoldDB" id="A0A8I6S9K8"/>
<dbReference type="GO" id="GO:0005576">
    <property type="term" value="C:extracellular region"/>
    <property type="evidence" value="ECO:0007669"/>
    <property type="project" value="UniProtKB-SubCell"/>
</dbReference>
<organism evidence="10 11">
    <name type="scientific">Cimex lectularius</name>
    <name type="common">Bed bug</name>
    <name type="synonym">Acanthia lectularia</name>
    <dbReference type="NCBI Taxonomy" id="79782"/>
    <lineage>
        <taxon>Eukaryota</taxon>
        <taxon>Metazoa</taxon>
        <taxon>Ecdysozoa</taxon>
        <taxon>Arthropoda</taxon>
        <taxon>Hexapoda</taxon>
        <taxon>Insecta</taxon>
        <taxon>Pterygota</taxon>
        <taxon>Neoptera</taxon>
        <taxon>Paraneoptera</taxon>
        <taxon>Hemiptera</taxon>
        <taxon>Heteroptera</taxon>
        <taxon>Panheteroptera</taxon>
        <taxon>Cimicomorpha</taxon>
        <taxon>Cimicidae</taxon>
        <taxon>Cimex</taxon>
    </lineage>
</organism>
<keyword evidence="11" id="KW-1185">Reference proteome</keyword>
<evidence type="ECO:0000313" key="11">
    <source>
        <dbReference type="Proteomes" id="UP000494040"/>
    </source>
</evidence>
<reference evidence="10" key="1">
    <citation type="submission" date="2022-01" db="UniProtKB">
        <authorList>
            <consortium name="EnsemblMetazoa"/>
        </authorList>
    </citation>
    <scope>IDENTIFICATION</scope>
</reference>
<dbReference type="InterPro" id="IPR008037">
    <property type="entry name" value="Pacifastin_dom"/>
</dbReference>
<dbReference type="Proteomes" id="UP000494040">
    <property type="component" value="Unassembled WGS sequence"/>
</dbReference>
<keyword evidence="7" id="KW-0732">Signal</keyword>
<feature type="disulfide bond" evidence="8">
    <location>
        <begin position="116"/>
        <end position="126"/>
    </location>
</feature>
<feature type="disulfide bond" evidence="8">
    <location>
        <begin position="113"/>
        <end position="131"/>
    </location>
</feature>
<dbReference type="PROSITE" id="PS51446">
    <property type="entry name" value="PACIFASTIN"/>
    <property type="match status" value="1"/>
</dbReference>
<feature type="site" description="Reactive bond" evidence="8">
    <location>
        <begin position="128"/>
        <end position="129"/>
    </location>
</feature>
<dbReference type="EnsemblMetazoa" id="XM_014400242.2">
    <property type="protein sequence ID" value="XP_014255728.1"/>
    <property type="gene ID" value="LOC106670160"/>
</dbReference>
<keyword evidence="2 7" id="KW-0964">Secreted</keyword>
<keyword evidence="4 7" id="KW-0722">Serine protease inhibitor</keyword>
<evidence type="ECO:0000256" key="4">
    <source>
        <dbReference type="ARBA" id="ARBA00022900"/>
    </source>
</evidence>
<dbReference type="RefSeq" id="XP_014255728.1">
    <property type="nucleotide sequence ID" value="XM_014400242.2"/>
</dbReference>
<evidence type="ECO:0000256" key="3">
    <source>
        <dbReference type="ARBA" id="ARBA00022690"/>
    </source>
</evidence>
<evidence type="ECO:0000256" key="1">
    <source>
        <dbReference type="ARBA" id="ARBA00004613"/>
    </source>
</evidence>
<evidence type="ECO:0000313" key="10">
    <source>
        <dbReference type="EnsemblMetazoa" id="XP_014255728.1"/>
    </source>
</evidence>
<keyword evidence="3 7" id="KW-0646">Protease inhibitor</keyword>
<feature type="signal peptide" evidence="7">
    <location>
        <begin position="1"/>
        <end position="21"/>
    </location>
</feature>
<dbReference type="GeneID" id="106670160"/>
<evidence type="ECO:0000256" key="8">
    <source>
        <dbReference type="PROSITE-ProRule" id="PRU00776"/>
    </source>
</evidence>
<keyword evidence="5 8" id="KW-1015">Disulfide bond</keyword>
<feature type="domain" description="Pacifastin" evidence="9">
    <location>
        <begin position="100"/>
        <end position="134"/>
    </location>
</feature>
<name>A0A8I6S9K8_CIMLE</name>
<dbReference type="PIRSF" id="PIRSF001625">
    <property type="entry name" value="Prot_inhib_pacifastin"/>
    <property type="match status" value="1"/>
</dbReference>
<accession>A0A8I6S9K8</accession>
<evidence type="ECO:0000256" key="2">
    <source>
        <dbReference type="ARBA" id="ARBA00022525"/>
    </source>
</evidence>
<comment type="similarity">
    <text evidence="6 7 8">Belongs to the protease inhibitor I19 family.</text>
</comment>
<dbReference type="InterPro" id="IPR036201">
    <property type="entry name" value="Pacifastin_dom_sf"/>
</dbReference>
<evidence type="ECO:0000256" key="5">
    <source>
        <dbReference type="ARBA" id="ARBA00023157"/>
    </source>
</evidence>
<evidence type="ECO:0000256" key="7">
    <source>
        <dbReference type="PIRNR" id="PIRNR001625"/>
    </source>
</evidence>
<dbReference type="GO" id="GO:0004867">
    <property type="term" value="F:serine-type endopeptidase inhibitor activity"/>
    <property type="evidence" value="ECO:0007669"/>
    <property type="project" value="UniProtKB-UniRule"/>
</dbReference>
<feature type="disulfide bond" evidence="8">
    <location>
        <begin position="103"/>
        <end position="118"/>
    </location>
</feature>
<feature type="chain" id="PRO_5035350879" description="Protease inhibitor" evidence="7">
    <location>
        <begin position="22"/>
        <end position="139"/>
    </location>
</feature>
<dbReference type="InterPro" id="IPR016307">
    <property type="entry name" value="Prtase-inh_pacifastin"/>
</dbReference>
<comment type="subcellular location">
    <subcellularLocation>
        <location evidence="1 7">Secreted</location>
    </subcellularLocation>
</comment>
<dbReference type="SUPFAM" id="SSF57283">
    <property type="entry name" value="PMP inhibitors"/>
    <property type="match status" value="1"/>
</dbReference>
<protein>
    <recommendedName>
        <fullName evidence="7">Protease inhibitor</fullName>
    </recommendedName>
</protein>
<evidence type="ECO:0000256" key="6">
    <source>
        <dbReference type="ARBA" id="ARBA00029459"/>
    </source>
</evidence>
<dbReference type="OrthoDB" id="7168090at2759"/>
<proteinExistence type="inferred from homology"/>
<sequence length="139" mass="15798">MFSTNLFLFTVSAAFIAEILTAPPIGVKFRCVENSFWKEDCKKCVCQFGKATCKPLEKCRPNKVKVTPELKAVAERVRELLNDTDFLNSVPTIPPDTPYELTCIPGEVFRISCDFCQCRNDGIPYCQNKYCPEKQNNTQ</sequence>
<evidence type="ECO:0000259" key="9">
    <source>
        <dbReference type="PROSITE" id="PS51446"/>
    </source>
</evidence>